<dbReference type="RefSeq" id="XP_056580620.1">
    <property type="nucleotide sequence ID" value="XM_056724370.1"/>
</dbReference>
<organism evidence="1 2">
    <name type="scientific">Penicillium concentricum</name>
    <dbReference type="NCBI Taxonomy" id="293559"/>
    <lineage>
        <taxon>Eukaryota</taxon>
        <taxon>Fungi</taxon>
        <taxon>Dikarya</taxon>
        <taxon>Ascomycota</taxon>
        <taxon>Pezizomycotina</taxon>
        <taxon>Eurotiomycetes</taxon>
        <taxon>Eurotiomycetidae</taxon>
        <taxon>Eurotiales</taxon>
        <taxon>Aspergillaceae</taxon>
        <taxon>Penicillium</taxon>
    </lineage>
</organism>
<sequence length="106" mass="11606">MSYKEDIENVFCVLQDAHIGSWFKLLSPCYNYGNGTAYGLVAPIPPTPARALTDPSRHVLQVLVVPKVNPIVVEPNPPNPQTFGYIGIQTPKGKSLLGDDDMRPSE</sequence>
<dbReference type="GeneID" id="81463553"/>
<evidence type="ECO:0000313" key="2">
    <source>
        <dbReference type="Proteomes" id="UP001147752"/>
    </source>
</evidence>
<gene>
    <name evidence="1" type="ORF">N7517_006640</name>
</gene>
<keyword evidence="2" id="KW-1185">Reference proteome</keyword>
<dbReference type="EMBL" id="JAPZBT010000002">
    <property type="protein sequence ID" value="KAJ5374634.1"/>
    <property type="molecule type" value="Genomic_DNA"/>
</dbReference>
<evidence type="ECO:0000313" key="1">
    <source>
        <dbReference type="EMBL" id="KAJ5374634.1"/>
    </source>
</evidence>
<reference evidence="1" key="1">
    <citation type="submission" date="2022-12" db="EMBL/GenBank/DDBJ databases">
        <authorList>
            <person name="Petersen C."/>
        </authorList>
    </citation>
    <scope>NUCLEOTIDE SEQUENCE</scope>
    <source>
        <strain evidence="1">IBT 3081</strain>
    </source>
</reference>
<proteinExistence type="predicted"/>
<dbReference type="Proteomes" id="UP001147752">
    <property type="component" value="Unassembled WGS sequence"/>
</dbReference>
<comment type="caution">
    <text evidence="1">The sequence shown here is derived from an EMBL/GenBank/DDBJ whole genome shotgun (WGS) entry which is preliminary data.</text>
</comment>
<name>A0A9W9VBJ0_9EURO</name>
<dbReference type="AlphaFoldDB" id="A0A9W9VBJ0"/>
<protein>
    <submittedName>
        <fullName evidence="1">Uncharacterized protein</fullName>
    </submittedName>
</protein>
<reference evidence="1" key="2">
    <citation type="journal article" date="2023" name="IMA Fungus">
        <title>Comparative genomic study of the Penicillium genus elucidates a diverse pangenome and 15 lateral gene transfer events.</title>
        <authorList>
            <person name="Petersen C."/>
            <person name="Sorensen T."/>
            <person name="Nielsen M.R."/>
            <person name="Sondergaard T.E."/>
            <person name="Sorensen J.L."/>
            <person name="Fitzpatrick D.A."/>
            <person name="Frisvad J.C."/>
            <person name="Nielsen K.L."/>
        </authorList>
    </citation>
    <scope>NUCLEOTIDE SEQUENCE</scope>
    <source>
        <strain evidence="1">IBT 3081</strain>
    </source>
</reference>
<accession>A0A9W9VBJ0</accession>